<dbReference type="PROSITE" id="PS50090">
    <property type="entry name" value="MYB_LIKE"/>
    <property type="match status" value="1"/>
</dbReference>
<name>A0A9W8BF64_9FUNG</name>
<gene>
    <name evidence="6" type="ORF">H4R26_004953</name>
</gene>
<keyword evidence="3" id="KW-0539">Nucleus</keyword>
<reference evidence="6" key="1">
    <citation type="submission" date="2022-07" db="EMBL/GenBank/DDBJ databases">
        <title>Phylogenomic reconstructions and comparative analyses of Kickxellomycotina fungi.</title>
        <authorList>
            <person name="Reynolds N.K."/>
            <person name="Stajich J.E."/>
            <person name="Barry K."/>
            <person name="Grigoriev I.V."/>
            <person name="Crous P."/>
            <person name="Smith M.E."/>
        </authorList>
    </citation>
    <scope>NUCLEOTIDE SEQUENCE</scope>
    <source>
        <strain evidence="6">IMI 214461</strain>
    </source>
</reference>
<evidence type="ECO:0000259" key="5">
    <source>
        <dbReference type="PROSITE" id="PS50090"/>
    </source>
</evidence>
<dbReference type="Pfam" id="PF00249">
    <property type="entry name" value="Myb_DNA-binding"/>
    <property type="match status" value="1"/>
</dbReference>
<comment type="subcellular location">
    <subcellularLocation>
        <location evidence="1">Nucleus</location>
    </subcellularLocation>
</comment>
<evidence type="ECO:0000256" key="3">
    <source>
        <dbReference type="ARBA" id="ARBA00023242"/>
    </source>
</evidence>
<keyword evidence="2" id="KW-0238">DNA-binding</keyword>
<dbReference type="OrthoDB" id="2143914at2759"/>
<proteinExistence type="predicted"/>
<dbReference type="PANTHER" id="PTHR46380">
    <property type="entry name" value="CYCLIN-D-BINDING MYB-LIKE TRANSCRIPTION FACTOR 1"/>
    <property type="match status" value="1"/>
</dbReference>
<dbReference type="CDD" id="cd00167">
    <property type="entry name" value="SANT"/>
    <property type="match status" value="2"/>
</dbReference>
<dbReference type="InterPro" id="IPR001005">
    <property type="entry name" value="SANT/Myb"/>
</dbReference>
<feature type="domain" description="Myb-like" evidence="5">
    <location>
        <begin position="144"/>
        <end position="190"/>
    </location>
</feature>
<dbReference type="GO" id="GO:0003700">
    <property type="term" value="F:DNA-binding transcription factor activity"/>
    <property type="evidence" value="ECO:0007669"/>
    <property type="project" value="TreeGrafter"/>
</dbReference>
<sequence length="249" mass="29463">MPTDRSPAQCRAHYVNICISPIITRSKWTTDEIERLKLLVRLFKQGRLTANKDEQLARGPLTQTALAGFEEFSTADISRFASALNQDDQESQETKDATSGRQPRNRFNVDWQLISLYMGNRTWKQCYYMWMTLHNKRPGFSCYEGPWSREEDMLLYTLYQQAPNKWSWIASRLPRKRDRQVVRARYISYVGTYVDMLRQCRGAEWDPLADQFEEVHMRCEVLAWYRRQSLGYRPQDPYKCPLDLCMTGL</sequence>
<dbReference type="InterPro" id="IPR009057">
    <property type="entry name" value="Homeodomain-like_sf"/>
</dbReference>
<protein>
    <recommendedName>
        <fullName evidence="5">Myb-like domain-containing protein</fullName>
    </recommendedName>
</protein>
<dbReference type="Proteomes" id="UP001150907">
    <property type="component" value="Unassembled WGS sequence"/>
</dbReference>
<comment type="caution">
    <text evidence="6">The sequence shown here is derived from an EMBL/GenBank/DDBJ whole genome shotgun (WGS) entry which is preliminary data.</text>
</comment>
<accession>A0A9W8BF64</accession>
<dbReference type="SUPFAM" id="SSF46689">
    <property type="entry name" value="Homeodomain-like"/>
    <property type="match status" value="1"/>
</dbReference>
<keyword evidence="7" id="KW-1185">Reference proteome</keyword>
<dbReference type="GO" id="GO:0005634">
    <property type="term" value="C:nucleus"/>
    <property type="evidence" value="ECO:0007669"/>
    <property type="project" value="UniProtKB-SubCell"/>
</dbReference>
<dbReference type="InterPro" id="IPR051651">
    <property type="entry name" value="DMTF1_DNA-bind_reg"/>
</dbReference>
<dbReference type="EMBL" id="JANBQF010000657">
    <property type="protein sequence ID" value="KAJ1999702.1"/>
    <property type="molecule type" value="Genomic_DNA"/>
</dbReference>
<evidence type="ECO:0000256" key="4">
    <source>
        <dbReference type="SAM" id="MobiDB-lite"/>
    </source>
</evidence>
<dbReference type="AlphaFoldDB" id="A0A9W8BF64"/>
<dbReference type="Gene3D" id="1.10.10.60">
    <property type="entry name" value="Homeodomain-like"/>
    <property type="match status" value="2"/>
</dbReference>
<evidence type="ECO:0000313" key="6">
    <source>
        <dbReference type="EMBL" id="KAJ1999702.1"/>
    </source>
</evidence>
<dbReference type="SMART" id="SM00717">
    <property type="entry name" value="SANT"/>
    <property type="match status" value="2"/>
</dbReference>
<dbReference type="PANTHER" id="PTHR46380:SF2">
    <property type="entry name" value="CYCLIN-D-BINDING MYB-LIKE TRANSCRIPTION FACTOR 1"/>
    <property type="match status" value="1"/>
</dbReference>
<organism evidence="6 7">
    <name type="scientific">Coemansia thaxteri</name>
    <dbReference type="NCBI Taxonomy" id="2663907"/>
    <lineage>
        <taxon>Eukaryota</taxon>
        <taxon>Fungi</taxon>
        <taxon>Fungi incertae sedis</taxon>
        <taxon>Zoopagomycota</taxon>
        <taxon>Kickxellomycotina</taxon>
        <taxon>Kickxellomycetes</taxon>
        <taxon>Kickxellales</taxon>
        <taxon>Kickxellaceae</taxon>
        <taxon>Coemansia</taxon>
    </lineage>
</organism>
<dbReference type="GO" id="GO:0000976">
    <property type="term" value="F:transcription cis-regulatory region binding"/>
    <property type="evidence" value="ECO:0007669"/>
    <property type="project" value="TreeGrafter"/>
</dbReference>
<evidence type="ECO:0000313" key="7">
    <source>
        <dbReference type="Proteomes" id="UP001150907"/>
    </source>
</evidence>
<evidence type="ECO:0000256" key="2">
    <source>
        <dbReference type="ARBA" id="ARBA00023125"/>
    </source>
</evidence>
<feature type="region of interest" description="Disordered" evidence="4">
    <location>
        <begin position="84"/>
        <end position="103"/>
    </location>
</feature>
<evidence type="ECO:0000256" key="1">
    <source>
        <dbReference type="ARBA" id="ARBA00004123"/>
    </source>
</evidence>